<dbReference type="InterPro" id="IPR004561">
    <property type="entry name" value="IsoChor_synthase"/>
</dbReference>
<comment type="similarity">
    <text evidence="2">Belongs to the isochorismate synthase family.</text>
</comment>
<evidence type="ECO:0000256" key="1">
    <source>
        <dbReference type="ARBA" id="ARBA00000799"/>
    </source>
</evidence>
<organism evidence="7 8">
    <name type="scientific">Fodinibius sediminis</name>
    <dbReference type="NCBI Taxonomy" id="1214077"/>
    <lineage>
        <taxon>Bacteria</taxon>
        <taxon>Pseudomonadati</taxon>
        <taxon>Balneolota</taxon>
        <taxon>Balneolia</taxon>
        <taxon>Balneolales</taxon>
        <taxon>Balneolaceae</taxon>
        <taxon>Fodinibius</taxon>
    </lineage>
</organism>
<dbReference type="OrthoDB" id="9806579at2"/>
<dbReference type="AlphaFoldDB" id="A0A521B7L0"/>
<dbReference type="Pfam" id="PF00425">
    <property type="entry name" value="Chorismate_bind"/>
    <property type="match status" value="1"/>
</dbReference>
<dbReference type="EC" id="5.4.4.2" evidence="3"/>
<evidence type="ECO:0000313" key="8">
    <source>
        <dbReference type="Proteomes" id="UP000317593"/>
    </source>
</evidence>
<evidence type="ECO:0000313" key="7">
    <source>
        <dbReference type="EMBL" id="SMO43079.1"/>
    </source>
</evidence>
<dbReference type="EMBL" id="FXTH01000002">
    <property type="protein sequence ID" value="SMO43079.1"/>
    <property type="molecule type" value="Genomic_DNA"/>
</dbReference>
<sequence length="486" mass="54794">MDTDLLSDTQELPLQVDRATDQRLQLFIEGLVRQQDKSYATFTFPVQEIEPLMLLQESWNEQQFRYYWEKPSDNFAIAAGDTLVQLSASGPSRFADIISQQQALQNATASFSSVYHSRAGLMFLGGFSFFSRLETADWDSFEAASLTVPRWFILKDGDHYSATLSLQLPDFQSRNEIYEEVTGRLRSLNRQMTSASDSPSSPVIARKNTDPFPAIPLKLGFEAWISSVKQAKKQIRQETFDKIVLARRLSVARKNTAPVTKLLDHLRRRYENCSCFLVHPPGGQSFVGATPEQLIAFEDNLLQTEALAGSIERGKTAMEDLTLAKDLSISTKNRNEHQFVVQDIEQRLRPFARSIRHSSQPQVKKLSNVQHLYTPIQADLKPEATVLSVLEKLHPTPAVGGYPWHKAAPYIRELEDFERGWYAGPVGWVDASGSGEFAVAIRSGLIGEEQVHFFAGCGIVEDSDPQTEWEETNLKLKPMLSALQYD</sequence>
<name>A0A521B7L0_9BACT</name>
<dbReference type="InterPro" id="IPR005801">
    <property type="entry name" value="ADC_synthase"/>
</dbReference>
<dbReference type="InterPro" id="IPR015890">
    <property type="entry name" value="Chorismate_C"/>
</dbReference>
<proteinExistence type="inferred from homology"/>
<dbReference type="GO" id="GO:0008909">
    <property type="term" value="F:isochorismate synthase activity"/>
    <property type="evidence" value="ECO:0007669"/>
    <property type="project" value="UniProtKB-EC"/>
</dbReference>
<gene>
    <name evidence="7" type="ORF">SAMN06265218_102266</name>
</gene>
<accession>A0A521B7L0</accession>
<dbReference type="Proteomes" id="UP000317593">
    <property type="component" value="Unassembled WGS sequence"/>
</dbReference>
<dbReference type="PANTHER" id="PTHR42839">
    <property type="entry name" value="ISOCHORISMATE SYNTHASE ENTC"/>
    <property type="match status" value="1"/>
</dbReference>
<comment type="catalytic activity">
    <reaction evidence="1">
        <text>chorismate = isochorismate</text>
        <dbReference type="Rhea" id="RHEA:18985"/>
        <dbReference type="ChEBI" id="CHEBI:29748"/>
        <dbReference type="ChEBI" id="CHEBI:29780"/>
        <dbReference type="EC" id="5.4.4.2"/>
    </reaction>
</comment>
<keyword evidence="8" id="KW-1185">Reference proteome</keyword>
<keyword evidence="4" id="KW-0413">Isomerase</keyword>
<evidence type="ECO:0000256" key="2">
    <source>
        <dbReference type="ARBA" id="ARBA00005297"/>
    </source>
</evidence>
<dbReference type="SUPFAM" id="SSF56322">
    <property type="entry name" value="ADC synthase"/>
    <property type="match status" value="1"/>
</dbReference>
<dbReference type="RefSeq" id="WP_142713144.1">
    <property type="nucleotide sequence ID" value="NZ_FXTH01000002.1"/>
</dbReference>
<evidence type="ECO:0000256" key="4">
    <source>
        <dbReference type="ARBA" id="ARBA00023235"/>
    </source>
</evidence>
<evidence type="ECO:0000256" key="3">
    <source>
        <dbReference type="ARBA" id="ARBA00012824"/>
    </source>
</evidence>
<evidence type="ECO:0000259" key="6">
    <source>
        <dbReference type="Pfam" id="PF00425"/>
    </source>
</evidence>
<dbReference type="Gene3D" id="3.60.120.10">
    <property type="entry name" value="Anthranilate synthase"/>
    <property type="match status" value="1"/>
</dbReference>
<evidence type="ECO:0000256" key="5">
    <source>
        <dbReference type="ARBA" id="ARBA00041564"/>
    </source>
</evidence>
<reference evidence="7 8" key="1">
    <citation type="submission" date="2017-05" db="EMBL/GenBank/DDBJ databases">
        <authorList>
            <person name="Varghese N."/>
            <person name="Submissions S."/>
        </authorList>
    </citation>
    <scope>NUCLEOTIDE SEQUENCE [LARGE SCALE GENOMIC DNA]</scope>
    <source>
        <strain evidence="7 8">DSM 21194</strain>
    </source>
</reference>
<dbReference type="PANTHER" id="PTHR42839:SF2">
    <property type="entry name" value="ISOCHORISMATE SYNTHASE ENTC"/>
    <property type="match status" value="1"/>
</dbReference>
<dbReference type="NCBIfam" id="TIGR00543">
    <property type="entry name" value="isochor_syn"/>
    <property type="match status" value="1"/>
</dbReference>
<feature type="domain" description="Chorismate-utilising enzyme C-terminal" evidence="6">
    <location>
        <begin position="222"/>
        <end position="475"/>
    </location>
</feature>
<protein>
    <recommendedName>
        <fullName evidence="3">isochorismate synthase</fullName>
        <ecNumber evidence="3">5.4.4.2</ecNumber>
    </recommendedName>
    <alternativeName>
        <fullName evidence="5">Isochorismate mutase</fullName>
    </alternativeName>
</protein>